<feature type="region of interest" description="Disordered" evidence="1">
    <location>
        <begin position="123"/>
        <end position="161"/>
    </location>
</feature>
<feature type="region of interest" description="Disordered" evidence="1">
    <location>
        <begin position="74"/>
        <end position="97"/>
    </location>
</feature>
<dbReference type="EMBL" id="JAAABJ010000642">
    <property type="protein sequence ID" value="NAW52145.1"/>
    <property type="molecule type" value="Genomic_DNA"/>
</dbReference>
<dbReference type="Proteomes" id="UP000553459">
    <property type="component" value="Unassembled WGS sequence"/>
</dbReference>
<dbReference type="GO" id="GO:0003677">
    <property type="term" value="F:DNA binding"/>
    <property type="evidence" value="ECO:0007669"/>
    <property type="project" value="InterPro"/>
</dbReference>
<evidence type="ECO:0000313" key="3">
    <source>
        <dbReference type="EMBL" id="NAW52145.1"/>
    </source>
</evidence>
<evidence type="ECO:0000256" key="1">
    <source>
        <dbReference type="SAM" id="MobiDB-lite"/>
    </source>
</evidence>
<protein>
    <submittedName>
        <fullName evidence="3">Helix-turn-helix domain-containing protein</fullName>
    </submittedName>
</protein>
<feature type="compositionally biased region" description="Basic and acidic residues" evidence="1">
    <location>
        <begin position="76"/>
        <end position="93"/>
    </location>
</feature>
<dbReference type="InterPro" id="IPR001387">
    <property type="entry name" value="Cro/C1-type_HTH"/>
</dbReference>
<comment type="caution">
    <text evidence="3">The sequence shown here is derived from an EMBL/GenBank/DDBJ whole genome shotgun (WGS) entry which is preliminary data.</text>
</comment>
<evidence type="ECO:0000313" key="4">
    <source>
        <dbReference type="Proteomes" id="UP000553459"/>
    </source>
</evidence>
<proteinExistence type="predicted"/>
<dbReference type="RefSeq" id="WP_166520395.1">
    <property type="nucleotide sequence ID" value="NZ_JAAABJ010000642.1"/>
</dbReference>
<evidence type="ECO:0000259" key="2">
    <source>
        <dbReference type="PROSITE" id="PS50943"/>
    </source>
</evidence>
<feature type="domain" description="HTH cro/C1-type" evidence="2">
    <location>
        <begin position="7"/>
        <end position="62"/>
    </location>
</feature>
<dbReference type="Gene3D" id="1.10.260.40">
    <property type="entry name" value="lambda repressor-like DNA-binding domains"/>
    <property type="match status" value="1"/>
</dbReference>
<reference evidence="3 4" key="1">
    <citation type="submission" date="2019-11" db="EMBL/GenBank/DDBJ databases">
        <title>Characterization of Elizabethkingia argenteiflava sp. nov., isolated from inner surface of Soybean Pods.</title>
        <authorList>
            <person name="Mo S."/>
        </authorList>
    </citation>
    <scope>NUCLEOTIDE SEQUENCE [LARGE SCALE GENOMIC DNA]</scope>
    <source>
        <strain evidence="3 4">YB22</strain>
    </source>
</reference>
<sequence length="185" mass="21188">MEISDRIRKVIDHFGYSPSEFADSIEVPRSSISHITSGRNKASLDFIIKIKNRFPEIAWDWLIYGKGEMIEQDSQIPKEKELPPTREEKKPHAYQETSLPRPDLFTWASNFGGPLLSDIEEINKQSEPSESNASIKDSATKILSDSQPLGTEKTDSMSQKTDCQEKRIKKIIFFFEDGKFEVFTP</sequence>
<dbReference type="Pfam" id="PF01381">
    <property type="entry name" value="HTH_3"/>
    <property type="match status" value="1"/>
</dbReference>
<dbReference type="InterPro" id="IPR010982">
    <property type="entry name" value="Lambda_DNA-bd_dom_sf"/>
</dbReference>
<dbReference type="SUPFAM" id="SSF47413">
    <property type="entry name" value="lambda repressor-like DNA-binding domains"/>
    <property type="match status" value="1"/>
</dbReference>
<dbReference type="PROSITE" id="PS50943">
    <property type="entry name" value="HTH_CROC1"/>
    <property type="match status" value="1"/>
</dbReference>
<keyword evidence="4" id="KW-1185">Reference proteome</keyword>
<dbReference type="CDD" id="cd00093">
    <property type="entry name" value="HTH_XRE"/>
    <property type="match status" value="1"/>
</dbReference>
<accession>A0A845PWY4</accession>
<organism evidence="3 4">
    <name type="scientific">Elizabethkingia argenteiflava</name>
    <dbReference type="NCBI Taxonomy" id="2681556"/>
    <lineage>
        <taxon>Bacteria</taxon>
        <taxon>Pseudomonadati</taxon>
        <taxon>Bacteroidota</taxon>
        <taxon>Flavobacteriia</taxon>
        <taxon>Flavobacteriales</taxon>
        <taxon>Weeksellaceae</taxon>
        <taxon>Elizabethkingia</taxon>
    </lineage>
</organism>
<gene>
    <name evidence="3" type="ORF">GNY06_12435</name>
</gene>
<name>A0A845PWY4_9FLAO</name>
<feature type="compositionally biased region" description="Polar residues" evidence="1">
    <location>
        <begin position="125"/>
        <end position="149"/>
    </location>
</feature>
<dbReference type="AlphaFoldDB" id="A0A845PWY4"/>